<evidence type="ECO:0000313" key="2">
    <source>
        <dbReference type="EnsemblMetazoa" id="AMAM020984-PA"/>
    </source>
</evidence>
<dbReference type="AlphaFoldDB" id="A0A182T751"/>
<evidence type="ECO:0000256" key="1">
    <source>
        <dbReference type="SAM" id="MobiDB-lite"/>
    </source>
</evidence>
<keyword evidence="3" id="KW-1185">Reference proteome</keyword>
<feature type="compositionally biased region" description="Basic and acidic residues" evidence="1">
    <location>
        <begin position="83"/>
        <end position="100"/>
    </location>
</feature>
<reference evidence="3" key="1">
    <citation type="submission" date="2013-09" db="EMBL/GenBank/DDBJ databases">
        <title>The Genome Sequence of Anopheles maculatus species B.</title>
        <authorList>
            <consortium name="The Broad Institute Genomics Platform"/>
            <person name="Neafsey D.E."/>
            <person name="Besansky N."/>
            <person name="Howell P."/>
            <person name="Walton C."/>
            <person name="Young S.K."/>
            <person name="Zeng Q."/>
            <person name="Gargeya S."/>
            <person name="Fitzgerald M."/>
            <person name="Haas B."/>
            <person name="Abouelleil A."/>
            <person name="Allen A.W."/>
            <person name="Alvarado L."/>
            <person name="Arachchi H.M."/>
            <person name="Berlin A.M."/>
            <person name="Chapman S.B."/>
            <person name="Gainer-Dewar J."/>
            <person name="Goldberg J."/>
            <person name="Griggs A."/>
            <person name="Gujja S."/>
            <person name="Hansen M."/>
            <person name="Howarth C."/>
            <person name="Imamovic A."/>
            <person name="Ireland A."/>
            <person name="Larimer J."/>
            <person name="McCowan C."/>
            <person name="Murphy C."/>
            <person name="Pearson M."/>
            <person name="Poon T.W."/>
            <person name="Priest M."/>
            <person name="Roberts A."/>
            <person name="Saif S."/>
            <person name="Shea T."/>
            <person name="Sisk P."/>
            <person name="Sykes S."/>
            <person name="Wortman J."/>
            <person name="Nusbaum C."/>
            <person name="Birren B."/>
        </authorList>
    </citation>
    <scope>NUCLEOTIDE SEQUENCE [LARGE SCALE GENOMIC DNA]</scope>
    <source>
        <strain evidence="3">maculatus3</strain>
    </source>
</reference>
<feature type="region of interest" description="Disordered" evidence="1">
    <location>
        <begin position="1"/>
        <end position="113"/>
    </location>
</feature>
<proteinExistence type="predicted"/>
<dbReference type="EnsemblMetazoa" id="AMAM020984-RA">
    <property type="protein sequence ID" value="AMAM020984-PA"/>
    <property type="gene ID" value="AMAM020984"/>
</dbReference>
<feature type="region of interest" description="Disordered" evidence="1">
    <location>
        <begin position="126"/>
        <end position="190"/>
    </location>
</feature>
<feature type="compositionally biased region" description="Polar residues" evidence="1">
    <location>
        <begin position="166"/>
        <end position="184"/>
    </location>
</feature>
<reference evidence="2" key="2">
    <citation type="submission" date="2020-05" db="UniProtKB">
        <authorList>
            <consortium name="EnsemblMetazoa"/>
        </authorList>
    </citation>
    <scope>IDENTIFICATION</scope>
    <source>
        <strain evidence="2">maculatus3</strain>
    </source>
</reference>
<organism evidence="2 3">
    <name type="scientific">Anopheles maculatus</name>
    <dbReference type="NCBI Taxonomy" id="74869"/>
    <lineage>
        <taxon>Eukaryota</taxon>
        <taxon>Metazoa</taxon>
        <taxon>Ecdysozoa</taxon>
        <taxon>Arthropoda</taxon>
        <taxon>Hexapoda</taxon>
        <taxon>Insecta</taxon>
        <taxon>Pterygota</taxon>
        <taxon>Neoptera</taxon>
        <taxon>Endopterygota</taxon>
        <taxon>Diptera</taxon>
        <taxon>Nematocera</taxon>
        <taxon>Culicoidea</taxon>
        <taxon>Culicidae</taxon>
        <taxon>Anophelinae</taxon>
        <taxon>Anopheles</taxon>
        <taxon>Anopheles maculatus group</taxon>
    </lineage>
</organism>
<protein>
    <submittedName>
        <fullName evidence="2">Uncharacterized protein</fullName>
    </submittedName>
</protein>
<dbReference type="Proteomes" id="UP000075901">
    <property type="component" value="Unassembled WGS sequence"/>
</dbReference>
<evidence type="ECO:0000313" key="3">
    <source>
        <dbReference type="Proteomes" id="UP000075901"/>
    </source>
</evidence>
<sequence>MAIIRPRANRPRRNARNVGPPSAEVLPRRRLMRNQHQRVYRGRLQAGTLPPFRPGRTRRDRQPPTAEDIERRRANRREREHRRRQEEADRRRNLSTEHRSQPSNTAEDEAETMQVELAREDVATLIRSPNGAPNNGEKVNNRPAHVTESQQPAPAPATAADDNGQSEHSSQRAQIGRTSINTATAADRQC</sequence>
<dbReference type="VEuPathDB" id="VectorBase:AMAM020984"/>
<name>A0A182T751_9DIPT</name>
<feature type="compositionally biased region" description="Basic residues" evidence="1">
    <location>
        <begin position="73"/>
        <end position="82"/>
    </location>
</feature>
<accession>A0A182T751</accession>
<feature type="compositionally biased region" description="Basic residues" evidence="1">
    <location>
        <begin position="28"/>
        <end position="41"/>
    </location>
</feature>